<organism evidence="1 2">
    <name type="scientific">Gossypium trilobum</name>
    <dbReference type="NCBI Taxonomy" id="34281"/>
    <lineage>
        <taxon>Eukaryota</taxon>
        <taxon>Viridiplantae</taxon>
        <taxon>Streptophyta</taxon>
        <taxon>Embryophyta</taxon>
        <taxon>Tracheophyta</taxon>
        <taxon>Spermatophyta</taxon>
        <taxon>Magnoliopsida</taxon>
        <taxon>eudicotyledons</taxon>
        <taxon>Gunneridae</taxon>
        <taxon>Pentapetalae</taxon>
        <taxon>rosids</taxon>
        <taxon>malvids</taxon>
        <taxon>Malvales</taxon>
        <taxon>Malvaceae</taxon>
        <taxon>Malvoideae</taxon>
        <taxon>Gossypium</taxon>
    </lineage>
</organism>
<dbReference type="EMBL" id="JABEZW010219470">
    <property type="protein sequence ID" value="MBA0785623.1"/>
    <property type="molecule type" value="Genomic_DNA"/>
</dbReference>
<name>A0A7J9FJZ2_9ROSI</name>
<gene>
    <name evidence="1" type="ORF">Gotri_027036</name>
</gene>
<proteinExistence type="predicted"/>
<evidence type="ECO:0008006" key="3">
    <source>
        <dbReference type="Google" id="ProtNLM"/>
    </source>
</evidence>
<evidence type="ECO:0000313" key="2">
    <source>
        <dbReference type="Proteomes" id="UP000593568"/>
    </source>
</evidence>
<reference evidence="1 2" key="1">
    <citation type="journal article" date="2019" name="Genome Biol. Evol.">
        <title>Insights into the evolution of the New World diploid cottons (Gossypium, subgenus Houzingenia) based on genome sequencing.</title>
        <authorList>
            <person name="Grover C.E."/>
            <person name="Arick M.A. 2nd"/>
            <person name="Thrash A."/>
            <person name="Conover J.L."/>
            <person name="Sanders W.S."/>
            <person name="Peterson D.G."/>
            <person name="Frelichowski J.E."/>
            <person name="Scheffler J.A."/>
            <person name="Scheffler B.E."/>
            <person name="Wendel J.F."/>
        </authorList>
    </citation>
    <scope>NUCLEOTIDE SEQUENCE [LARGE SCALE GENOMIC DNA]</scope>
    <source>
        <strain evidence="1">8</strain>
        <tissue evidence="1">Leaf</tissue>
    </source>
</reference>
<dbReference type="Proteomes" id="UP000593568">
    <property type="component" value="Unassembled WGS sequence"/>
</dbReference>
<protein>
    <recommendedName>
        <fullName evidence="3">Reverse transcriptase</fullName>
    </recommendedName>
</protein>
<sequence length="286" mass="32982">MEHLAESISIFATPNLGVVTSIVTDAQIEGDKAPGRKFLRVFQEYNAEHRPDIVCLVEPRVSGTKANIIIEKLGFNHSHRVEAVGFSGGIWDLGFNGPAFTWQKGGTFVRLDRPLANDAWVSALSFFQGRPFRFLAGWMKHGDFSNLVKEKWNFAGNTFDSLNNFTSFAKDWNRNIYGFLGTRKRNLMRSLNNIQKTLEHSSSTYLSGKELEIRDELENVLDHEDLLWRQKARCDWLQLGDRNTNFFHSRTLKRRKFNRITTLRIDNGDWCTDQDILQAKAVDFFE</sequence>
<dbReference type="AlphaFoldDB" id="A0A7J9FJZ2"/>
<accession>A0A7J9FJZ2</accession>
<evidence type="ECO:0000313" key="1">
    <source>
        <dbReference type="EMBL" id="MBA0785623.1"/>
    </source>
</evidence>
<keyword evidence="2" id="KW-1185">Reference proteome</keyword>
<comment type="caution">
    <text evidence="1">The sequence shown here is derived from an EMBL/GenBank/DDBJ whole genome shotgun (WGS) entry which is preliminary data.</text>
</comment>